<dbReference type="EMBL" id="VICD02000069">
    <property type="protein sequence ID" value="KAB8195640.1"/>
    <property type="molecule type" value="Genomic_DNA"/>
</dbReference>
<dbReference type="Pfam" id="PF19865">
    <property type="entry name" value="DUF6338"/>
    <property type="match status" value="1"/>
</dbReference>
<protein>
    <submittedName>
        <fullName evidence="1">Uncharacterized protein</fullName>
    </submittedName>
</protein>
<sequence>MDIWGADKLVLFLAFVIPGFISIKCYQLAFPGTERPSSEQLVDAIAYSSINYAILAVPISLVQRSELLQARAFLYYLFYIFVLFLAPVLWVLIWKYVRTRDFFQRNAPHPTAKPWDFVFQQRKSSWVKVTLRNGTIVAGRYAGKSFTSSAPADEQIYLEETWVLGERGQFVRKVSRTSGVLVLSGEISHIEFRE</sequence>
<dbReference type="RefSeq" id="WP_141481605.1">
    <property type="nucleotide sequence ID" value="NZ_VICD02000069.1"/>
</dbReference>
<organism evidence="1 2">
    <name type="scientific">Marilutibacter maris</name>
    <dbReference type="NCBI Taxonomy" id="1605891"/>
    <lineage>
        <taxon>Bacteria</taxon>
        <taxon>Pseudomonadati</taxon>
        <taxon>Pseudomonadota</taxon>
        <taxon>Gammaproteobacteria</taxon>
        <taxon>Lysobacterales</taxon>
        <taxon>Lysobacteraceae</taxon>
        <taxon>Marilutibacter</taxon>
    </lineage>
</organism>
<proteinExistence type="predicted"/>
<evidence type="ECO:0000313" key="2">
    <source>
        <dbReference type="Proteomes" id="UP000320431"/>
    </source>
</evidence>
<name>A0A508B331_9GAMM</name>
<accession>A0A508B331</accession>
<dbReference type="Proteomes" id="UP000320431">
    <property type="component" value="Unassembled WGS sequence"/>
</dbReference>
<dbReference type="InterPro" id="IPR045919">
    <property type="entry name" value="DUF6338"/>
</dbReference>
<dbReference type="AlphaFoldDB" id="A0A508B331"/>
<reference evidence="1 2" key="1">
    <citation type="submission" date="2019-10" db="EMBL/GenBank/DDBJ databases">
        <title>Lysobacter alkalisoli sp. nov., isolated from saline-alkaline soil.</title>
        <authorList>
            <person name="Sun J.-Q."/>
        </authorList>
    </citation>
    <scope>NUCLEOTIDE SEQUENCE [LARGE SCALE GENOMIC DNA]</scope>
    <source>
        <strain evidence="1 2">KCTC 42381</strain>
    </source>
</reference>
<gene>
    <name evidence="1" type="ORF">FKV24_005050</name>
</gene>
<comment type="caution">
    <text evidence="1">The sequence shown here is derived from an EMBL/GenBank/DDBJ whole genome shotgun (WGS) entry which is preliminary data.</text>
</comment>
<evidence type="ECO:0000313" key="1">
    <source>
        <dbReference type="EMBL" id="KAB8195640.1"/>
    </source>
</evidence>